<dbReference type="EMBL" id="GAMC01012797">
    <property type="protein sequence ID" value="JAB93758.1"/>
    <property type="molecule type" value="mRNA"/>
</dbReference>
<dbReference type="GeneID" id="101459471"/>
<sequence length="223" mass="25314">MAAKMDFDAKLVDLVCANPLLYKKEVRSSPYNLMKKKIELWRSIAASLGVDTKYCVTRWKNLKDKYRREVQKTKELTHESGGIKNATADTWHLLDKMSFLENHLRAHRSTSTKQSNSAKSSAENVPTSWCVMDSEQLIEQIIDEDDPLQEAMEEQQNVVVETEKPETVVASTTATSSFMKRIETLLEGIDAANRAKAEKRIVAFLCRCQLKSLENQSIDDVAI</sequence>
<dbReference type="PANTHER" id="PTHR12243:SF69">
    <property type="entry name" value="SI:CH73-59F11.3"/>
    <property type="match status" value="1"/>
</dbReference>
<name>W8B9N8_CERCA</name>
<dbReference type="Pfam" id="PF10545">
    <property type="entry name" value="MADF_DNA_bdg"/>
    <property type="match status" value="1"/>
</dbReference>
<protein>
    <submittedName>
        <fullName evidence="2">(Mediterranean fruit fly) hypothetical protein</fullName>
    </submittedName>
    <submittedName>
        <fullName evidence="3">Transcription factor Adf-1</fullName>
    </submittedName>
</protein>
<dbReference type="Proteomes" id="UP000606786">
    <property type="component" value="Unassembled WGS sequence"/>
</dbReference>
<dbReference type="InterPro" id="IPR006578">
    <property type="entry name" value="MADF-dom"/>
</dbReference>
<reference evidence="3" key="2">
    <citation type="journal article" date="2014" name="BMC Genomics">
        <title>A genomic perspective to assessing quality of mass-reared SIT flies used in Mediterranean fruit fly (Ceratitis capitata) eradication in California.</title>
        <authorList>
            <person name="Calla B."/>
            <person name="Hall B."/>
            <person name="Hou S."/>
            <person name="Geib S.M."/>
        </authorList>
    </citation>
    <scope>NUCLEOTIDE SEQUENCE</scope>
</reference>
<proteinExistence type="evidence at transcript level"/>
<keyword evidence="4" id="KW-1185">Reference proteome</keyword>
<evidence type="ECO:0000313" key="3">
    <source>
        <dbReference type="EMBL" id="JAB93758.1"/>
    </source>
</evidence>
<dbReference type="KEGG" id="ccat:101459471"/>
<dbReference type="PROSITE" id="PS51029">
    <property type="entry name" value="MADF"/>
    <property type="match status" value="1"/>
</dbReference>
<feature type="domain" description="MADF" evidence="1">
    <location>
        <begin position="10"/>
        <end position="105"/>
    </location>
</feature>
<accession>W8B9N8</accession>
<dbReference type="AlphaFoldDB" id="W8B9N8"/>
<reference evidence="2" key="3">
    <citation type="submission" date="2020-11" db="EMBL/GenBank/DDBJ databases">
        <authorList>
            <person name="Whitehead M."/>
        </authorList>
    </citation>
    <scope>NUCLEOTIDE SEQUENCE</scope>
    <source>
        <strain evidence="2">EGII</strain>
    </source>
</reference>
<evidence type="ECO:0000259" key="1">
    <source>
        <dbReference type="PROSITE" id="PS51029"/>
    </source>
</evidence>
<dbReference type="InterPro" id="IPR039353">
    <property type="entry name" value="TF_Adf1"/>
</dbReference>
<dbReference type="GO" id="GO:0005634">
    <property type="term" value="C:nucleus"/>
    <property type="evidence" value="ECO:0007669"/>
    <property type="project" value="TreeGrafter"/>
</dbReference>
<reference evidence="3" key="1">
    <citation type="submission" date="2013-07" db="EMBL/GenBank/DDBJ databases">
        <authorList>
            <person name="Geib S."/>
        </authorList>
    </citation>
    <scope>NUCLEOTIDE SEQUENCE</scope>
</reference>
<dbReference type="GO" id="GO:0005667">
    <property type="term" value="C:transcription regulator complex"/>
    <property type="evidence" value="ECO:0007669"/>
    <property type="project" value="TreeGrafter"/>
</dbReference>
<dbReference type="GO" id="GO:0006357">
    <property type="term" value="P:regulation of transcription by RNA polymerase II"/>
    <property type="evidence" value="ECO:0007669"/>
    <property type="project" value="TreeGrafter"/>
</dbReference>
<dbReference type="SMART" id="SM00595">
    <property type="entry name" value="MADF"/>
    <property type="match status" value="1"/>
</dbReference>
<evidence type="ECO:0000313" key="2">
    <source>
        <dbReference type="EMBL" id="CAD7002714.1"/>
    </source>
</evidence>
<organism evidence="3">
    <name type="scientific">Ceratitis capitata</name>
    <name type="common">Mediterranean fruit fly</name>
    <name type="synonym">Tephritis capitata</name>
    <dbReference type="NCBI Taxonomy" id="7213"/>
    <lineage>
        <taxon>Eukaryota</taxon>
        <taxon>Metazoa</taxon>
        <taxon>Ecdysozoa</taxon>
        <taxon>Arthropoda</taxon>
        <taxon>Hexapoda</taxon>
        <taxon>Insecta</taxon>
        <taxon>Pterygota</taxon>
        <taxon>Neoptera</taxon>
        <taxon>Endopterygota</taxon>
        <taxon>Diptera</taxon>
        <taxon>Brachycera</taxon>
        <taxon>Muscomorpha</taxon>
        <taxon>Tephritoidea</taxon>
        <taxon>Tephritidae</taxon>
        <taxon>Ceratitis</taxon>
        <taxon>Ceratitis</taxon>
    </lineage>
</organism>
<dbReference type="PANTHER" id="PTHR12243">
    <property type="entry name" value="MADF DOMAIN TRANSCRIPTION FACTOR"/>
    <property type="match status" value="1"/>
</dbReference>
<dbReference type="OrthoDB" id="10262320at2759"/>
<evidence type="ECO:0000313" key="4">
    <source>
        <dbReference type="Proteomes" id="UP000606786"/>
    </source>
</evidence>
<dbReference type="EMBL" id="CAJHJT010000034">
    <property type="protein sequence ID" value="CAD7002714.1"/>
    <property type="molecule type" value="Genomic_DNA"/>
</dbReference>
<gene>
    <name evidence="3" type="primary">ADF1</name>
    <name evidence="2" type="ORF">CCAP1982_LOCUS11189</name>
</gene>